<reference evidence="6" key="1">
    <citation type="journal article" date="2020" name="Stud. Mycol.">
        <title>101 Dothideomycetes genomes: A test case for predicting lifestyles and emergence of pathogens.</title>
        <authorList>
            <person name="Haridas S."/>
            <person name="Albert R."/>
            <person name="Binder M."/>
            <person name="Bloem J."/>
            <person name="LaButti K."/>
            <person name="Salamov A."/>
            <person name="Andreopoulos B."/>
            <person name="Baker S."/>
            <person name="Barry K."/>
            <person name="Bills G."/>
            <person name="Bluhm B."/>
            <person name="Cannon C."/>
            <person name="Castanera R."/>
            <person name="Culley D."/>
            <person name="Daum C."/>
            <person name="Ezra D."/>
            <person name="Gonzalez J."/>
            <person name="Henrissat B."/>
            <person name="Kuo A."/>
            <person name="Liang C."/>
            <person name="Lipzen A."/>
            <person name="Lutzoni F."/>
            <person name="Magnuson J."/>
            <person name="Mondo S."/>
            <person name="Nolan M."/>
            <person name="Ohm R."/>
            <person name="Pangilinan J."/>
            <person name="Park H.-J."/>
            <person name="Ramirez L."/>
            <person name="Alfaro M."/>
            <person name="Sun H."/>
            <person name="Tritt A."/>
            <person name="Yoshinaga Y."/>
            <person name="Zwiers L.-H."/>
            <person name="Turgeon B."/>
            <person name="Goodwin S."/>
            <person name="Spatafora J."/>
            <person name="Crous P."/>
            <person name="Grigoriev I."/>
        </authorList>
    </citation>
    <scope>NUCLEOTIDE SEQUENCE [LARGE SCALE GENOMIC DNA]</scope>
    <source>
        <strain evidence="6">CBS 304.66</strain>
    </source>
</reference>
<evidence type="ECO:0000259" key="4">
    <source>
        <dbReference type="Pfam" id="PF03364"/>
    </source>
</evidence>
<comment type="caution">
    <text evidence="5">The sequence shown here is derived from an EMBL/GenBank/DDBJ whole genome shotgun (WGS) entry which is preliminary data.</text>
</comment>
<sequence>MATKVFRPRLFTPALRNLQTYQPRRTFLPNPFASGNPLSSQPQALTASRTLPYPHLPIYAIISDVNSYASFLPYCQSSTVTKWSAPDATYQRKWPSEGKMVIGWGNLTESFTSRIFCVPGKIVESVGGQTETDLDRRAIAHHLGTLGTNEHAGSSRITGGKDAENGLLTHLRSRWTIDPLPTRDRAQSEQTMVTLSLEFAFGNPLYTTLSAGVAPKLADVMIKAFEKRVQSLLHGKYDLAKASLADLGGSRAEQAI</sequence>
<dbReference type="InterPro" id="IPR005031">
    <property type="entry name" value="COQ10_START"/>
</dbReference>
<evidence type="ECO:0000256" key="2">
    <source>
        <dbReference type="ARBA" id="ARBA00011814"/>
    </source>
</evidence>
<feature type="domain" description="Coenzyme Q-binding protein COQ10 START" evidence="4">
    <location>
        <begin position="56"/>
        <end position="226"/>
    </location>
</feature>
<evidence type="ECO:0000256" key="3">
    <source>
        <dbReference type="ARBA" id="ARBA00024947"/>
    </source>
</evidence>
<comment type="subunit">
    <text evidence="2">Interacts with coenzyme Q.</text>
</comment>
<organism evidence="5 6">
    <name type="scientific">Lojkania enalia</name>
    <dbReference type="NCBI Taxonomy" id="147567"/>
    <lineage>
        <taxon>Eukaryota</taxon>
        <taxon>Fungi</taxon>
        <taxon>Dikarya</taxon>
        <taxon>Ascomycota</taxon>
        <taxon>Pezizomycotina</taxon>
        <taxon>Dothideomycetes</taxon>
        <taxon>Pleosporomycetidae</taxon>
        <taxon>Pleosporales</taxon>
        <taxon>Pleosporales incertae sedis</taxon>
        <taxon>Lojkania</taxon>
    </lineage>
</organism>
<dbReference type="InterPro" id="IPR044996">
    <property type="entry name" value="COQ10-like"/>
</dbReference>
<accession>A0A9P4N1R1</accession>
<dbReference type="CDD" id="cd07813">
    <property type="entry name" value="COQ10p_like"/>
    <property type="match status" value="1"/>
</dbReference>
<dbReference type="EMBL" id="ML986599">
    <property type="protein sequence ID" value="KAF2266370.1"/>
    <property type="molecule type" value="Genomic_DNA"/>
</dbReference>
<evidence type="ECO:0000313" key="5">
    <source>
        <dbReference type="EMBL" id="KAF2266370.1"/>
    </source>
</evidence>
<dbReference type="AlphaFoldDB" id="A0A9P4N1R1"/>
<dbReference type="Pfam" id="PF03364">
    <property type="entry name" value="Polyketide_cyc"/>
    <property type="match status" value="1"/>
</dbReference>
<dbReference type="Proteomes" id="UP000800093">
    <property type="component" value="Unassembled WGS sequence"/>
</dbReference>
<gene>
    <name evidence="5" type="ORF">CC78DRAFT_531763</name>
</gene>
<comment type="function">
    <text evidence="3">Required for the function of coenzyme Q in the respiratory chain. May serve as a chaperone or may be involved in the transport of Q6 from its site of synthesis to the catalytic sites of the respiratory complexes.</text>
</comment>
<dbReference type="SUPFAM" id="SSF55961">
    <property type="entry name" value="Bet v1-like"/>
    <property type="match status" value="1"/>
</dbReference>
<protein>
    <recommendedName>
        <fullName evidence="4">Coenzyme Q-binding protein COQ10 START domain-containing protein</fullName>
    </recommendedName>
</protein>
<dbReference type="GO" id="GO:0005739">
    <property type="term" value="C:mitochondrion"/>
    <property type="evidence" value="ECO:0007669"/>
    <property type="project" value="TreeGrafter"/>
</dbReference>
<dbReference type="Gene3D" id="3.30.530.20">
    <property type="match status" value="1"/>
</dbReference>
<dbReference type="GO" id="GO:0045333">
    <property type="term" value="P:cellular respiration"/>
    <property type="evidence" value="ECO:0007669"/>
    <property type="project" value="InterPro"/>
</dbReference>
<dbReference type="GO" id="GO:0048039">
    <property type="term" value="F:ubiquinone binding"/>
    <property type="evidence" value="ECO:0007669"/>
    <property type="project" value="InterPro"/>
</dbReference>
<keyword evidence="6" id="KW-1185">Reference proteome</keyword>
<comment type="similarity">
    <text evidence="1">Belongs to the COQ10 family.</text>
</comment>
<dbReference type="PANTHER" id="PTHR12901:SF10">
    <property type="entry name" value="COENZYME Q-BINDING PROTEIN COQ10, MITOCHONDRIAL"/>
    <property type="match status" value="1"/>
</dbReference>
<name>A0A9P4N1R1_9PLEO</name>
<dbReference type="PANTHER" id="PTHR12901">
    <property type="entry name" value="SPERM PROTEIN HOMOLOG"/>
    <property type="match status" value="1"/>
</dbReference>
<dbReference type="OrthoDB" id="292693at2759"/>
<dbReference type="InterPro" id="IPR023393">
    <property type="entry name" value="START-like_dom_sf"/>
</dbReference>
<evidence type="ECO:0000256" key="1">
    <source>
        <dbReference type="ARBA" id="ARBA00006885"/>
    </source>
</evidence>
<proteinExistence type="inferred from homology"/>
<evidence type="ECO:0000313" key="6">
    <source>
        <dbReference type="Proteomes" id="UP000800093"/>
    </source>
</evidence>